<dbReference type="Proteomes" id="UP001230685">
    <property type="component" value="Unassembled WGS sequence"/>
</dbReference>
<evidence type="ECO:0000256" key="1">
    <source>
        <dbReference type="SAM" id="SignalP"/>
    </source>
</evidence>
<gene>
    <name evidence="2" type="ORF">Q5H91_07965</name>
</gene>
<dbReference type="RefSeq" id="WP_305172859.1">
    <property type="nucleotide sequence ID" value="NZ_JAUUDS010000003.1"/>
</dbReference>
<name>A0ABT9EKJ8_9SPHN</name>
<sequence>MRGRRPFLALLGSAAAIVPLAGASGQVTTIPSLTASVGGAYSTNPFLTVDGEDSASVQLNVQPSLQLIDGADTALITANYNRADYLTRYGSNSGYGGSVSGTTRPNARTTLGISASYDSQVLGAQNGFATPLNPILTSPVTGGSTTGTGVDVGTAPVVSTPIVTNPVLTTPGLPIVNGDVGLIGLRQRRNTLSAGLTGSYAPGPLSTWNAGVNVQRATYPGRNGNGEGLSLFASNFRSYGGNLGYNRSLTELSSVGFQLSGTYVDYDSGTQTQIYTPRVTYSRTLSELTTLNVAVGAGITHDEGGTFVSVAFDGTLCRNGERLRGCAIVSRVPSATGLGGVRVQTTLGANATYTISPNTSASASGNYVRVGAIQSDQAQVPVLGLGAQDYFTGDVSLQRRLGRMFSAVASVSYRTASGIGADIPGDITGRLGISVFLGQSR</sequence>
<reference evidence="2 3" key="1">
    <citation type="submission" date="2023-07" db="EMBL/GenBank/DDBJ databases">
        <authorList>
            <person name="Kim M.K."/>
        </authorList>
    </citation>
    <scope>NUCLEOTIDE SEQUENCE [LARGE SCALE GENOMIC DNA]</scope>
    <source>
        <strain evidence="2 3">KR1UV-12</strain>
    </source>
</reference>
<dbReference type="InterPro" id="IPR006311">
    <property type="entry name" value="TAT_signal"/>
</dbReference>
<keyword evidence="3" id="KW-1185">Reference proteome</keyword>
<evidence type="ECO:0000313" key="3">
    <source>
        <dbReference type="Proteomes" id="UP001230685"/>
    </source>
</evidence>
<organism evidence="2 3">
    <name type="scientific">Sphingomonas aurea</name>
    <dbReference type="NCBI Taxonomy" id="3063994"/>
    <lineage>
        <taxon>Bacteria</taxon>
        <taxon>Pseudomonadati</taxon>
        <taxon>Pseudomonadota</taxon>
        <taxon>Alphaproteobacteria</taxon>
        <taxon>Sphingomonadales</taxon>
        <taxon>Sphingomonadaceae</taxon>
        <taxon>Sphingomonas</taxon>
    </lineage>
</organism>
<evidence type="ECO:0000313" key="2">
    <source>
        <dbReference type="EMBL" id="MDP1027143.1"/>
    </source>
</evidence>
<protein>
    <recommendedName>
        <fullName evidence="4">Beta-barrel porin 2</fullName>
    </recommendedName>
</protein>
<feature type="signal peptide" evidence="1">
    <location>
        <begin position="1"/>
        <end position="23"/>
    </location>
</feature>
<keyword evidence="1" id="KW-0732">Signal</keyword>
<accession>A0ABT9EKJ8</accession>
<dbReference type="EMBL" id="JAUUDS010000003">
    <property type="protein sequence ID" value="MDP1027143.1"/>
    <property type="molecule type" value="Genomic_DNA"/>
</dbReference>
<comment type="caution">
    <text evidence="2">The sequence shown here is derived from an EMBL/GenBank/DDBJ whole genome shotgun (WGS) entry which is preliminary data.</text>
</comment>
<dbReference type="PROSITE" id="PS51318">
    <property type="entry name" value="TAT"/>
    <property type="match status" value="1"/>
</dbReference>
<feature type="chain" id="PRO_5045527452" description="Beta-barrel porin 2" evidence="1">
    <location>
        <begin position="24"/>
        <end position="441"/>
    </location>
</feature>
<evidence type="ECO:0008006" key="4">
    <source>
        <dbReference type="Google" id="ProtNLM"/>
    </source>
</evidence>
<proteinExistence type="predicted"/>
<dbReference type="SUPFAM" id="SSF56935">
    <property type="entry name" value="Porins"/>
    <property type="match status" value="1"/>
</dbReference>